<accession>A0A523BBM0</accession>
<dbReference type="Proteomes" id="UP000317265">
    <property type="component" value="Unassembled WGS sequence"/>
</dbReference>
<sequence length="286" mass="32402">MIREFEILKLRGTRIHQTKYYFTLEGGFHILPTFKIVKSNNTNKWNPIPDSNTHFSTGNEDLDKVLGGGFERGSYVILEADLDVPIEAIRLFELPLILNFLSQNRGVAILPEGGSSASEIVRMLEPFIGLDIIKKYLRIYEDIKPSIEQFAPYIALMRGGAANLERDAAAWAQVQINLREFTKQPILIVVGYDTCESRYAEVPERLFSEIGTQVTECKAQGNLTFAIAKPGLRITQRVLSMVDKHLRLIEKNGYIFFYGVKPRTGLYHVSCHPVKGWPCLKLTPIV</sequence>
<dbReference type="Pfam" id="PF20440">
    <property type="entry name" value="GvpD_bR2"/>
    <property type="match status" value="1"/>
</dbReference>
<name>A0A523BBM0_9CREN</name>
<evidence type="ECO:0000313" key="3">
    <source>
        <dbReference type="EMBL" id="TDA38333.1"/>
    </source>
</evidence>
<dbReference type="EMBL" id="RXIH01000013">
    <property type="protein sequence ID" value="RZN57044.1"/>
    <property type="molecule type" value="Genomic_DNA"/>
</dbReference>
<dbReference type="InterPro" id="IPR046777">
    <property type="entry name" value="GvpD_bR2"/>
</dbReference>
<dbReference type="EMBL" id="QNVI01000054">
    <property type="protein sequence ID" value="TDA38333.1"/>
    <property type="molecule type" value="Genomic_DNA"/>
</dbReference>
<evidence type="ECO:0000313" key="4">
    <source>
        <dbReference type="Proteomes" id="UP000316080"/>
    </source>
</evidence>
<proteinExistence type="predicted"/>
<feature type="domain" description="GvpD basic region 2" evidence="1">
    <location>
        <begin position="44"/>
        <end position="141"/>
    </location>
</feature>
<gene>
    <name evidence="3" type="ORF">DSO09_04810</name>
    <name evidence="2" type="ORF">EF809_01720</name>
</gene>
<evidence type="ECO:0000313" key="5">
    <source>
        <dbReference type="Proteomes" id="UP000317265"/>
    </source>
</evidence>
<comment type="caution">
    <text evidence="3">The sequence shown here is derived from an EMBL/GenBank/DDBJ whole genome shotgun (WGS) entry which is preliminary data.</text>
</comment>
<evidence type="ECO:0000313" key="2">
    <source>
        <dbReference type="EMBL" id="RZN57044.1"/>
    </source>
</evidence>
<evidence type="ECO:0000259" key="1">
    <source>
        <dbReference type="Pfam" id="PF20440"/>
    </source>
</evidence>
<protein>
    <recommendedName>
        <fullName evidence="1">GvpD basic region 2 domain-containing protein</fullName>
    </recommendedName>
</protein>
<dbReference type="Proteomes" id="UP000316080">
    <property type="component" value="Unassembled WGS sequence"/>
</dbReference>
<organism evidence="3 5">
    <name type="scientific">Thermoproteota archaeon</name>
    <dbReference type="NCBI Taxonomy" id="2056631"/>
    <lineage>
        <taxon>Archaea</taxon>
        <taxon>Thermoproteota</taxon>
    </lineage>
</organism>
<reference evidence="3 5" key="1">
    <citation type="journal article" date="2019" name="Nat. Microbiol.">
        <title>Expanding anaerobic alkane metabolism in the domain of Archaea.</title>
        <authorList>
            <person name="Wang Y."/>
            <person name="Wegener G."/>
            <person name="Hou J."/>
            <person name="Wang F."/>
            <person name="Xiao X."/>
        </authorList>
    </citation>
    <scope>NUCLEOTIDE SEQUENCE [LARGE SCALE GENOMIC DNA]</scope>
    <source>
        <strain evidence="3">WYZ-LMO11</strain>
    </source>
</reference>
<dbReference type="AlphaFoldDB" id="A0A523BBM0"/>
<reference evidence="2 4" key="2">
    <citation type="journal article" date="2019" name="Nat. Microbiol.">
        <title>Wide diversity of methane and short-chain alkane metabolisms in uncultured archaea.</title>
        <authorList>
            <person name="Borrel G."/>
            <person name="Adam P.S."/>
            <person name="McKay L.J."/>
            <person name="Chen L.X."/>
            <person name="Sierra-Garcia I.N."/>
            <person name="Sieber C.M."/>
            <person name="Letourneur Q."/>
            <person name="Ghozlane A."/>
            <person name="Andersen G.L."/>
            <person name="Li W.J."/>
            <person name="Hallam S.J."/>
            <person name="Muyzer G."/>
            <person name="de Oliveira V.M."/>
            <person name="Inskeep W.P."/>
            <person name="Banfield J.F."/>
            <person name="Gribaldo S."/>
        </authorList>
    </citation>
    <scope>NUCLEOTIDE SEQUENCE [LARGE SCALE GENOMIC DNA]</scope>
    <source>
        <strain evidence="2">Verst-YHS</strain>
    </source>
</reference>